<name>A0A8S1CZ15_9INSE</name>
<evidence type="ECO:0000313" key="4">
    <source>
        <dbReference type="Proteomes" id="UP000494165"/>
    </source>
</evidence>
<dbReference type="PANTHER" id="PTHR45740">
    <property type="entry name" value="POLY [ADP-RIBOSE] POLYMERASE"/>
    <property type="match status" value="1"/>
</dbReference>
<keyword evidence="1" id="KW-0520">NAD</keyword>
<sequence length="441" mass="50804">MHKLTSDVFVEELDPRDDDYRSITEKMHSTIAVDFQGQTFLGYKIHKIGRVSNAFLRMRYLRRLNQIEQECGQPSEELQVFHGTNTAKEIMIHGFNLANAKFDGWFGKGIYFSGLSSYSNQFTCGGFYNECWLHSWLKCTACVRSILICTVALGKWLEVSQPRFKAPPPGYHSIVSHPSMYNSEFVIYNNYQAIPDFIVEYQVRKYRKSSCSVNLVSKLNFNKKTCLKYTMAQSSVQNDVEPLCIIEDVAREEEEYSMISRIMHFSIAEDQPYSGYDIRKISRVRNDFLWAHYNQRLNEINEELGDCTSDEIILFHGTRGTRRTEAIARTGFKVEYANPDCLFGQGIYFSRLSSHSSNFSCDDPCYPHRRSGCTECLRTILLCRVALGRSYTTDNALHGMVALPPGFHSLIALPNSSYSEYVIFNNYQVYPSFIVEFRCLS</sequence>
<keyword evidence="4" id="KW-1185">Reference proteome</keyword>
<dbReference type="PROSITE" id="PS51059">
    <property type="entry name" value="PARP_CATALYTIC"/>
    <property type="match status" value="2"/>
</dbReference>
<feature type="domain" description="PARP catalytic" evidence="2">
    <location>
        <begin position="1"/>
        <end position="210"/>
    </location>
</feature>
<comment type="caution">
    <text evidence="3">The sequence shown here is derived from an EMBL/GenBank/DDBJ whole genome shotgun (WGS) entry which is preliminary data.</text>
</comment>
<protein>
    <recommendedName>
        <fullName evidence="1">Poly [ADP-ribose] polymerase</fullName>
        <shortName evidence="1">PARP</shortName>
        <ecNumber evidence="1">2.4.2.-</ecNumber>
    </recommendedName>
</protein>
<keyword evidence="1" id="KW-0328">Glycosyltransferase</keyword>
<proteinExistence type="predicted"/>
<dbReference type="GO" id="GO:0005634">
    <property type="term" value="C:nucleus"/>
    <property type="evidence" value="ECO:0007669"/>
    <property type="project" value="TreeGrafter"/>
</dbReference>
<feature type="domain" description="PARP catalytic" evidence="2">
    <location>
        <begin position="233"/>
        <end position="441"/>
    </location>
</feature>
<evidence type="ECO:0000313" key="3">
    <source>
        <dbReference type="EMBL" id="CAB3373273.1"/>
    </source>
</evidence>
<dbReference type="Proteomes" id="UP000494165">
    <property type="component" value="Unassembled WGS sequence"/>
</dbReference>
<dbReference type="PANTHER" id="PTHR45740:SF2">
    <property type="entry name" value="POLY [ADP-RIBOSE] POLYMERASE"/>
    <property type="match status" value="1"/>
</dbReference>
<reference evidence="3 4" key="1">
    <citation type="submission" date="2020-04" db="EMBL/GenBank/DDBJ databases">
        <authorList>
            <person name="Alioto T."/>
            <person name="Alioto T."/>
            <person name="Gomez Garrido J."/>
        </authorList>
    </citation>
    <scope>NUCLEOTIDE SEQUENCE [LARGE SCALE GENOMIC DNA]</scope>
</reference>
<keyword evidence="1" id="KW-0808">Transferase</keyword>
<dbReference type="InterPro" id="IPR051712">
    <property type="entry name" value="ARTD-AVP"/>
</dbReference>
<dbReference type="OrthoDB" id="6133115at2759"/>
<dbReference type="GO" id="GO:1990404">
    <property type="term" value="F:NAD+-protein mono-ADP-ribosyltransferase activity"/>
    <property type="evidence" value="ECO:0007669"/>
    <property type="project" value="TreeGrafter"/>
</dbReference>
<evidence type="ECO:0000256" key="1">
    <source>
        <dbReference type="RuleBase" id="RU362114"/>
    </source>
</evidence>
<dbReference type="SUPFAM" id="SSF56399">
    <property type="entry name" value="ADP-ribosylation"/>
    <property type="match status" value="2"/>
</dbReference>
<gene>
    <name evidence="3" type="ORF">CLODIP_2_CD03671</name>
</gene>
<dbReference type="EC" id="2.4.2.-" evidence="1"/>
<accession>A0A8S1CZ15</accession>
<dbReference type="InterPro" id="IPR012317">
    <property type="entry name" value="Poly(ADP-ribose)pol_cat_dom"/>
</dbReference>
<dbReference type="Gene3D" id="3.90.228.10">
    <property type="match status" value="2"/>
</dbReference>
<dbReference type="EMBL" id="CADEPI010000083">
    <property type="protein sequence ID" value="CAB3373273.1"/>
    <property type="molecule type" value="Genomic_DNA"/>
</dbReference>
<evidence type="ECO:0000259" key="2">
    <source>
        <dbReference type="PROSITE" id="PS51059"/>
    </source>
</evidence>
<organism evidence="3 4">
    <name type="scientific">Cloeon dipterum</name>
    <dbReference type="NCBI Taxonomy" id="197152"/>
    <lineage>
        <taxon>Eukaryota</taxon>
        <taxon>Metazoa</taxon>
        <taxon>Ecdysozoa</taxon>
        <taxon>Arthropoda</taxon>
        <taxon>Hexapoda</taxon>
        <taxon>Insecta</taxon>
        <taxon>Pterygota</taxon>
        <taxon>Palaeoptera</taxon>
        <taxon>Ephemeroptera</taxon>
        <taxon>Pisciforma</taxon>
        <taxon>Baetidae</taxon>
        <taxon>Cloeon</taxon>
    </lineage>
</organism>
<dbReference type="GO" id="GO:0003950">
    <property type="term" value="F:NAD+ poly-ADP-ribosyltransferase activity"/>
    <property type="evidence" value="ECO:0007669"/>
    <property type="project" value="UniProtKB-UniRule"/>
</dbReference>
<dbReference type="Pfam" id="PF00644">
    <property type="entry name" value="PARP"/>
    <property type="match status" value="2"/>
</dbReference>
<dbReference type="AlphaFoldDB" id="A0A8S1CZ15"/>